<comment type="caution">
    <text evidence="1">The sequence shown here is derived from an EMBL/GenBank/DDBJ whole genome shotgun (WGS) entry which is preliminary data.</text>
</comment>
<dbReference type="EMBL" id="WHNP01000075">
    <property type="protein sequence ID" value="MPW22702.1"/>
    <property type="molecule type" value="Genomic_DNA"/>
</dbReference>
<evidence type="ECO:0000313" key="2">
    <source>
        <dbReference type="Proteomes" id="UP000484381"/>
    </source>
</evidence>
<gene>
    <name evidence="1" type="ORF">GCT13_39345</name>
</gene>
<dbReference type="Gene3D" id="3.20.20.150">
    <property type="entry name" value="Divalent-metal-dependent TIM barrel enzymes"/>
    <property type="match status" value="1"/>
</dbReference>
<dbReference type="InterPro" id="IPR007801">
    <property type="entry name" value="MbnB/TglH/ChrH"/>
</dbReference>
<proteinExistence type="predicted"/>
<accession>A0A7X1NIY1</accession>
<evidence type="ECO:0000313" key="1">
    <source>
        <dbReference type="EMBL" id="MPW22702.1"/>
    </source>
</evidence>
<organism evidence="1 2">
    <name type="scientific">Paraburkholderia franconis</name>
    <dbReference type="NCBI Taxonomy" id="2654983"/>
    <lineage>
        <taxon>Bacteria</taxon>
        <taxon>Pseudomonadati</taxon>
        <taxon>Pseudomonadota</taxon>
        <taxon>Betaproteobacteria</taxon>
        <taxon>Burkholderiales</taxon>
        <taxon>Burkholderiaceae</taxon>
        <taxon>Paraburkholderia</taxon>
    </lineage>
</organism>
<dbReference type="Pfam" id="PF05114">
    <property type="entry name" value="MbnB_TglH_ChrH"/>
    <property type="match status" value="1"/>
</dbReference>
<dbReference type="RefSeq" id="WP_152767318.1">
    <property type="nucleotide sequence ID" value="NZ_WHNP01000075.1"/>
</dbReference>
<protein>
    <submittedName>
        <fullName evidence="1">DUF692 family protein</fullName>
    </submittedName>
</protein>
<dbReference type="AlphaFoldDB" id="A0A7X1NIY1"/>
<dbReference type="Proteomes" id="UP000484381">
    <property type="component" value="Unassembled WGS sequence"/>
</dbReference>
<sequence length="94" mass="10289">MGDGGSICMFWGGPKDHLLSFHGVRLGVGSAGPLNLEHLNRVASLVNRFQPACIRAPVLVDCVDASYARLAAFACYIEHPLDVVTRHVVRMQTW</sequence>
<reference evidence="1 2" key="1">
    <citation type="submission" date="2019-10" db="EMBL/GenBank/DDBJ databases">
        <title>Paraburkholderia sp. isolated from nodules of Mimosa pudica from Brazilian Atlantic Forest soils.</title>
        <authorList>
            <person name="Paulitsch F."/>
            <person name="Hungria M."/>
            <person name="Dall'Agnol R."/>
        </authorList>
    </citation>
    <scope>NUCLEOTIDE SEQUENCE [LARGE SCALE GENOMIC DNA]</scope>
    <source>
        <strain evidence="1 2">CNPSo 3157</strain>
    </source>
</reference>
<keyword evidence="2" id="KW-1185">Reference proteome</keyword>
<name>A0A7X1NIY1_9BURK</name>